<sequence length="127" mass="13980">MSITPSVKDEPTTPQSPPVPKRIRATMSKKAGINFPVARIGTMLRNDRYVKRYSKLTSVYLASILEYLSTEIIEKAGQATLDAGRNIIQSRDLLKGIQDDGPLTNLLGGKNSLQIASAGWVQPRPRM</sequence>
<evidence type="ECO:0000313" key="6">
    <source>
        <dbReference type="Proteomes" id="UP000193560"/>
    </source>
</evidence>
<keyword evidence="2" id="KW-0238">DNA-binding</keyword>
<evidence type="ECO:0000313" key="5">
    <source>
        <dbReference type="EMBL" id="ORZ05058.1"/>
    </source>
</evidence>
<accession>A0A1X2HYB2</accession>
<comment type="similarity">
    <text evidence="1 2">Belongs to the histone H2A family.</text>
</comment>
<dbReference type="GO" id="GO:0030527">
    <property type="term" value="F:structural constituent of chromatin"/>
    <property type="evidence" value="ECO:0007669"/>
    <property type="project" value="InterPro"/>
</dbReference>
<dbReference type="GO" id="GO:0003677">
    <property type="term" value="F:DNA binding"/>
    <property type="evidence" value="ECO:0007669"/>
    <property type="project" value="UniProtKB-KW"/>
</dbReference>
<feature type="region of interest" description="Disordered" evidence="3">
    <location>
        <begin position="1"/>
        <end position="24"/>
    </location>
</feature>
<dbReference type="InterPro" id="IPR007125">
    <property type="entry name" value="H2A/H2B/H3"/>
</dbReference>
<dbReference type="EMBL" id="MCGE01000046">
    <property type="protein sequence ID" value="ORZ05058.1"/>
    <property type="molecule type" value="Genomic_DNA"/>
</dbReference>
<dbReference type="GO" id="GO:0005634">
    <property type="term" value="C:nucleus"/>
    <property type="evidence" value="ECO:0007669"/>
    <property type="project" value="UniProtKB-SubCell"/>
</dbReference>
<dbReference type="Proteomes" id="UP000193560">
    <property type="component" value="Unassembled WGS sequence"/>
</dbReference>
<comment type="caution">
    <text evidence="5">The sequence shown here is derived from an EMBL/GenBank/DDBJ whole genome shotgun (WGS) entry which is preliminary data.</text>
</comment>
<dbReference type="AlphaFoldDB" id="A0A1X2HYB2"/>
<evidence type="ECO:0000259" key="4">
    <source>
        <dbReference type="Pfam" id="PF00125"/>
    </source>
</evidence>
<dbReference type="OrthoDB" id="9421954at2759"/>
<evidence type="ECO:0000256" key="2">
    <source>
        <dbReference type="RuleBase" id="RU003767"/>
    </source>
</evidence>
<evidence type="ECO:0000256" key="1">
    <source>
        <dbReference type="ARBA" id="ARBA00010691"/>
    </source>
</evidence>
<dbReference type="Pfam" id="PF00125">
    <property type="entry name" value="Histone"/>
    <property type="match status" value="1"/>
</dbReference>
<dbReference type="SMART" id="SM00414">
    <property type="entry name" value="H2A"/>
    <property type="match status" value="1"/>
</dbReference>
<dbReference type="InterPro" id="IPR009072">
    <property type="entry name" value="Histone-fold"/>
</dbReference>
<dbReference type="GO" id="GO:0000786">
    <property type="term" value="C:nucleosome"/>
    <property type="evidence" value="ECO:0007669"/>
    <property type="project" value="UniProtKB-KW"/>
</dbReference>
<keyword evidence="6" id="KW-1185">Reference proteome</keyword>
<dbReference type="PRINTS" id="PR00620">
    <property type="entry name" value="HISTONEH2A"/>
</dbReference>
<name>A0A1X2HYB2_9FUNG</name>
<keyword evidence="2" id="KW-0158">Chromosome</keyword>
<proteinExistence type="inferred from homology"/>
<dbReference type="Gene3D" id="1.10.20.10">
    <property type="entry name" value="Histone, subunit A"/>
    <property type="match status" value="1"/>
</dbReference>
<dbReference type="PANTHER" id="PTHR23430">
    <property type="entry name" value="HISTONE H2A"/>
    <property type="match status" value="1"/>
</dbReference>
<dbReference type="GO" id="GO:0046982">
    <property type="term" value="F:protein heterodimerization activity"/>
    <property type="evidence" value="ECO:0007669"/>
    <property type="project" value="InterPro"/>
</dbReference>
<keyword evidence="2" id="KW-0544">Nucleosome core</keyword>
<protein>
    <recommendedName>
        <fullName evidence="2">Histone H2A</fullName>
    </recommendedName>
</protein>
<dbReference type="SUPFAM" id="SSF47113">
    <property type="entry name" value="Histone-fold"/>
    <property type="match status" value="1"/>
</dbReference>
<organism evidence="5 6">
    <name type="scientific">Absidia repens</name>
    <dbReference type="NCBI Taxonomy" id="90262"/>
    <lineage>
        <taxon>Eukaryota</taxon>
        <taxon>Fungi</taxon>
        <taxon>Fungi incertae sedis</taxon>
        <taxon>Mucoromycota</taxon>
        <taxon>Mucoromycotina</taxon>
        <taxon>Mucoromycetes</taxon>
        <taxon>Mucorales</taxon>
        <taxon>Cunninghamellaceae</taxon>
        <taxon>Absidia</taxon>
    </lineage>
</organism>
<keyword evidence="2" id="KW-0539">Nucleus</keyword>
<reference evidence="5 6" key="1">
    <citation type="submission" date="2016-07" db="EMBL/GenBank/DDBJ databases">
        <title>Pervasive Adenine N6-methylation of Active Genes in Fungi.</title>
        <authorList>
            <consortium name="DOE Joint Genome Institute"/>
            <person name="Mondo S.J."/>
            <person name="Dannebaum R.O."/>
            <person name="Kuo R.C."/>
            <person name="Labutti K."/>
            <person name="Haridas S."/>
            <person name="Kuo A."/>
            <person name="Salamov A."/>
            <person name="Ahrendt S.R."/>
            <person name="Lipzen A."/>
            <person name="Sullivan W."/>
            <person name="Andreopoulos W.B."/>
            <person name="Clum A."/>
            <person name="Lindquist E."/>
            <person name="Daum C."/>
            <person name="Ramamoorthy G.K."/>
            <person name="Gryganskyi A."/>
            <person name="Culley D."/>
            <person name="Magnuson J.K."/>
            <person name="James T.Y."/>
            <person name="O'Malley M.A."/>
            <person name="Stajich J.E."/>
            <person name="Spatafora J.W."/>
            <person name="Visel A."/>
            <person name="Grigoriev I.V."/>
        </authorList>
    </citation>
    <scope>NUCLEOTIDE SEQUENCE [LARGE SCALE GENOMIC DNA]</scope>
    <source>
        <strain evidence="5 6">NRRL 1336</strain>
    </source>
</reference>
<gene>
    <name evidence="5" type="ORF">BCR42DRAFT_428617</name>
</gene>
<comment type="subcellular location">
    <subcellularLocation>
        <location evidence="2">Nucleus</location>
    </subcellularLocation>
</comment>
<dbReference type="CDD" id="cd00074">
    <property type="entry name" value="HFD_H2A"/>
    <property type="match status" value="1"/>
</dbReference>
<feature type="domain" description="Core Histone H2A/H2B/H3" evidence="4">
    <location>
        <begin position="26"/>
        <end position="93"/>
    </location>
</feature>
<dbReference type="STRING" id="90262.A0A1X2HYB2"/>
<comment type="subunit">
    <text evidence="2">The nucleosome is a histone octamer containing two molecules each of H2A, H2B, H3 and H4 assembled in one H3-H4 heterotetramer and two H2A-H2B heterodimers. The octamer wraps approximately 147 bp of DNA.</text>
</comment>
<dbReference type="InterPro" id="IPR002119">
    <property type="entry name" value="Histone_H2A"/>
</dbReference>
<evidence type="ECO:0000256" key="3">
    <source>
        <dbReference type="SAM" id="MobiDB-lite"/>
    </source>
</evidence>